<dbReference type="InterPro" id="IPR014862">
    <property type="entry name" value="TrwC"/>
</dbReference>
<feature type="compositionally biased region" description="Pro residues" evidence="2">
    <location>
        <begin position="1003"/>
        <end position="1014"/>
    </location>
</feature>
<dbReference type="Proteomes" id="UP001499895">
    <property type="component" value="Unassembled WGS sequence"/>
</dbReference>
<dbReference type="InterPro" id="IPR027417">
    <property type="entry name" value="P-loop_NTPase"/>
</dbReference>
<dbReference type="NCBIfam" id="NF041492">
    <property type="entry name" value="MobF"/>
    <property type="match status" value="1"/>
</dbReference>
<dbReference type="SUPFAM" id="SSF52540">
    <property type="entry name" value="P-loop containing nucleoside triphosphate hydrolases"/>
    <property type="match status" value="2"/>
</dbReference>
<protein>
    <recommendedName>
        <fullName evidence="3">TrwC relaxase domain-containing protein</fullName>
    </recommendedName>
</protein>
<evidence type="ECO:0000256" key="2">
    <source>
        <dbReference type="SAM" id="MobiDB-lite"/>
    </source>
</evidence>
<evidence type="ECO:0000259" key="3">
    <source>
        <dbReference type="Pfam" id="PF08751"/>
    </source>
</evidence>
<keyword evidence="5" id="KW-1185">Reference proteome</keyword>
<feature type="compositionally biased region" description="Basic and acidic residues" evidence="2">
    <location>
        <begin position="1104"/>
        <end position="1118"/>
    </location>
</feature>
<sequence>MAWVTGIVDMEQVEYRLSANSGCYVQLDAEGAQQQGQAATDAQVDYRMKAAENGGLVWIGEGLPEVGLTAGTILDEAGKNAARALANGTHPVTGERLVRAELRAHPRSQLAGARLVEAIEAAAAAAGVEPGDLFRGKPKQQKKYATLARMVHAQGERHRLQVDSLHRLARAAGLDLDDIYDAGELAEARAHEGERVNVRMRAYDVVADLPKGDSVLWALLAEQDEAGFRELVHQAKREAFAQLEEWIGYGLASEDGKLHRIATGGLLGWTVEHQSARPVDDQTPGDPHLHVHVVIVNMARCEDGQWRAIANGGRDLHRHVRAFDGLFKARVRALAGERFGVRYERDVRTRAWNVVGIPEELRAHYSRRAAQVDAQAGAEASREEKMRISAETRHAKHDAGVIDLRAHWRQRAEDLGLDVDAMVAAAAPGPPGPDGTMAAGGPDGPRMPTPQQIAAEVFSPTRGLTAHEKEFSRAQLLAAVANACPYGLGDGVLEDVADQVLAVQGYARALPHRGSALMSNTDRYTTHDILAAEQVIVDQARARYADGSARLTGDQAAAALSVFQVAAGFELSAEQRRVVERLLTAGHGVDAVFGVAGSGKTTLMEACRIGWDAVGMTYAGACLSAVAAQNLYEGSGVPSSTIASWLKRIEAGTGLRGVDVLVLDEAVMTDDRAMAVLLAEAARTGTKIIAIGDPQQLQAIGPGGGFEEVHRLVGGEFLADNRRQKDEGERAALEVWRQGAAQRERALRMLSDGGRVHATDTADAARAEILAAWNQIRTRWPDAHDALANLVVLAARNEDVDSLNAGAQALRRAAGELGPARTFVLPRRETLTLAVGDVVRVRRNDYRSRRGAGLDVLNGYRAVVTDISDDRRVQITWRREESDGTVSHQQAWLTPGQISQGALSLGYAMTIAASQGLTAQTSLMYGLGANSFSLYPGITRAKGENHLWLPAAALEDEETRATLGEPRSEAELLDRALYAYGALLKQDRPAQMVSDQLRAAPDPVAPPAPAPEPEFPAWDDTVARPYGALSDAVLDTKIAKAEQQATAAGRAAADKARELESAAAELTAHVSPGKRIADEAGALLAEADRLLDLAQQETANADRAGTEGDRARTMRQEAETAAGRTRLGLRTSGTSRGAQQQLFAQYTEQMEAAHEEQQRARQAAQAAQREAWQTIARSPYAGVFRAQGATGAPPRELDEMQERLAAMRESLPVLAQQIDTQRAEDVEHARGRESGLRARAETLRTTTAALRAERELRQQIAAQAPGQDQAEHNARQMVRPPARRAETAGAQQNRQGPEPVLRPDSSGQKVT</sequence>
<dbReference type="Pfam" id="PF13604">
    <property type="entry name" value="AAA_30"/>
    <property type="match status" value="1"/>
</dbReference>
<feature type="region of interest" description="Disordered" evidence="2">
    <location>
        <begin position="1098"/>
        <end position="1124"/>
    </location>
</feature>
<evidence type="ECO:0000313" key="5">
    <source>
        <dbReference type="Proteomes" id="UP001499895"/>
    </source>
</evidence>
<keyword evidence="1" id="KW-0175">Coiled coil</keyword>
<evidence type="ECO:0000313" key="4">
    <source>
        <dbReference type="EMBL" id="GAA0464589.1"/>
    </source>
</evidence>
<dbReference type="Gene3D" id="3.40.50.300">
    <property type="entry name" value="P-loop containing nucleotide triphosphate hydrolases"/>
    <property type="match status" value="2"/>
</dbReference>
<proteinExistence type="predicted"/>
<accession>A0ABN1A0F5</accession>
<evidence type="ECO:0000256" key="1">
    <source>
        <dbReference type="SAM" id="Coils"/>
    </source>
</evidence>
<dbReference type="RefSeq" id="WP_344090176.1">
    <property type="nucleotide sequence ID" value="NZ_BAAAHB010000026.1"/>
</dbReference>
<dbReference type="CDD" id="cd18809">
    <property type="entry name" value="SF1_C_RecD"/>
    <property type="match status" value="1"/>
</dbReference>
<dbReference type="SUPFAM" id="SSF55464">
    <property type="entry name" value="Origin of replication-binding domain, RBD-like"/>
    <property type="match status" value="1"/>
</dbReference>
<organism evidence="4 5">
    <name type="scientific">Streptomyces stramineus</name>
    <dbReference type="NCBI Taxonomy" id="173861"/>
    <lineage>
        <taxon>Bacteria</taxon>
        <taxon>Bacillati</taxon>
        <taxon>Actinomycetota</taxon>
        <taxon>Actinomycetes</taxon>
        <taxon>Kitasatosporales</taxon>
        <taxon>Streptomycetaceae</taxon>
        <taxon>Streptomyces</taxon>
    </lineage>
</organism>
<comment type="caution">
    <text evidence="4">The sequence shown here is derived from an EMBL/GenBank/DDBJ whole genome shotgun (WGS) entry which is preliminary data.</text>
</comment>
<feature type="coiled-coil region" evidence="1">
    <location>
        <begin position="1143"/>
        <end position="1170"/>
    </location>
</feature>
<dbReference type="Pfam" id="PF08751">
    <property type="entry name" value="TrwC"/>
    <property type="match status" value="1"/>
</dbReference>
<name>A0ABN1A0F5_9ACTN</name>
<feature type="region of interest" description="Disordered" evidence="2">
    <location>
        <begin position="995"/>
        <end position="1019"/>
    </location>
</feature>
<dbReference type="Gene3D" id="2.30.30.940">
    <property type="match status" value="1"/>
</dbReference>
<reference evidence="4 5" key="1">
    <citation type="journal article" date="2019" name="Int. J. Syst. Evol. Microbiol.">
        <title>The Global Catalogue of Microorganisms (GCM) 10K type strain sequencing project: providing services to taxonomists for standard genome sequencing and annotation.</title>
        <authorList>
            <consortium name="The Broad Institute Genomics Platform"/>
            <consortium name="The Broad Institute Genome Sequencing Center for Infectious Disease"/>
            <person name="Wu L."/>
            <person name="Ma J."/>
        </authorList>
    </citation>
    <scope>NUCLEOTIDE SEQUENCE [LARGE SCALE GENOMIC DNA]</scope>
    <source>
        <strain evidence="4 5">JCM 10649</strain>
    </source>
</reference>
<dbReference type="EMBL" id="BAAAHB010000026">
    <property type="protein sequence ID" value="GAA0464589.1"/>
    <property type="molecule type" value="Genomic_DNA"/>
</dbReference>
<feature type="region of interest" description="Disordered" evidence="2">
    <location>
        <begin position="1255"/>
        <end position="1311"/>
    </location>
</feature>
<gene>
    <name evidence="4" type="ORF">GCM10009544_28680</name>
</gene>
<feature type="domain" description="TrwC relaxase" evidence="3">
    <location>
        <begin position="40"/>
        <end position="414"/>
    </location>
</feature>